<proteinExistence type="inferred from homology"/>
<reference evidence="2 3" key="1">
    <citation type="journal article" date="2013" name="Curr. Biol.">
        <title>The Genome of the Foraminiferan Reticulomyxa filosa.</title>
        <authorList>
            <person name="Glockner G."/>
            <person name="Hulsmann N."/>
            <person name="Schleicher M."/>
            <person name="Noegel A.A."/>
            <person name="Eichinger L."/>
            <person name="Gallinger C."/>
            <person name="Pawlowski J."/>
            <person name="Sierra R."/>
            <person name="Euteneuer U."/>
            <person name="Pillet L."/>
            <person name="Moustafa A."/>
            <person name="Platzer M."/>
            <person name="Groth M."/>
            <person name="Szafranski K."/>
            <person name="Schliwa M."/>
        </authorList>
    </citation>
    <scope>NUCLEOTIDE SEQUENCE [LARGE SCALE GENOMIC DNA]</scope>
</reference>
<evidence type="ECO:0008006" key="4">
    <source>
        <dbReference type="Google" id="ProtNLM"/>
    </source>
</evidence>
<dbReference type="EMBL" id="ASPP01015097">
    <property type="protein sequence ID" value="ETO18330.1"/>
    <property type="molecule type" value="Genomic_DNA"/>
</dbReference>
<gene>
    <name evidence="2" type="ORF">RFI_18944</name>
</gene>
<dbReference type="OrthoDB" id="7777654at2759"/>
<dbReference type="SUPFAM" id="SSF51905">
    <property type="entry name" value="FAD/NAD(P)-binding domain"/>
    <property type="match status" value="1"/>
</dbReference>
<dbReference type="Gene3D" id="3.50.50.60">
    <property type="entry name" value="FAD/NAD(P)-binding domain"/>
    <property type="match status" value="1"/>
</dbReference>
<accession>X6MZ39</accession>
<protein>
    <recommendedName>
        <fullName evidence="4">Amine oxidase domain-containing protein</fullName>
    </recommendedName>
</protein>
<dbReference type="PANTHER" id="PTHR10668:SF103">
    <property type="entry name" value="PYRIDINE NUCLEOTIDE-DISULFIDE OXIDOREDUCTASE DOMAIN-CONTAINING PROTEIN 2"/>
    <property type="match status" value="1"/>
</dbReference>
<dbReference type="InterPro" id="IPR036188">
    <property type="entry name" value="FAD/NAD-bd_sf"/>
</dbReference>
<comment type="similarity">
    <text evidence="1">Belongs to the carotenoid/retinoid oxidoreductase family.</text>
</comment>
<dbReference type="AlphaFoldDB" id="X6MZ39"/>
<evidence type="ECO:0000313" key="3">
    <source>
        <dbReference type="Proteomes" id="UP000023152"/>
    </source>
</evidence>
<feature type="non-terminal residue" evidence="2">
    <location>
        <position position="1"/>
    </location>
</feature>
<organism evidence="2 3">
    <name type="scientific">Reticulomyxa filosa</name>
    <dbReference type="NCBI Taxonomy" id="46433"/>
    <lineage>
        <taxon>Eukaryota</taxon>
        <taxon>Sar</taxon>
        <taxon>Rhizaria</taxon>
        <taxon>Retaria</taxon>
        <taxon>Foraminifera</taxon>
        <taxon>Monothalamids</taxon>
        <taxon>Reticulomyxidae</taxon>
        <taxon>Reticulomyxa</taxon>
    </lineage>
</organism>
<name>X6MZ39_RETFI</name>
<dbReference type="OMA" id="CHPGGNI"/>
<evidence type="ECO:0000256" key="1">
    <source>
        <dbReference type="ARBA" id="ARBA00006046"/>
    </source>
</evidence>
<evidence type="ECO:0000313" key="2">
    <source>
        <dbReference type="EMBL" id="ETO18330.1"/>
    </source>
</evidence>
<comment type="caution">
    <text evidence="2">The sequence shown here is derived from an EMBL/GenBank/DDBJ whole genome shotgun (WGS) entry which is preliminary data.</text>
</comment>
<keyword evidence="3" id="KW-1185">Reference proteome</keyword>
<dbReference type="Proteomes" id="UP000023152">
    <property type="component" value="Unassembled WGS sequence"/>
</dbReference>
<dbReference type="PANTHER" id="PTHR10668">
    <property type="entry name" value="PHYTOENE DEHYDROGENASE"/>
    <property type="match status" value="1"/>
</dbReference>
<sequence>FSRKDAEKMSEYDDFLSHFRDLLQPLLDDAPPPGVLSYNIDGLGYDVDGTKKSEKKGRRLKEIYKMHASQYYQLWQQMRKNKDRLPDFYEFMTAPANVILNRWFESDILKTTLATDAVIGSILSPADPGSAYVLLHHVMGEVEGRQGVWAYCQGGMGSITKALAQCAKDHGAQILTNATVDRVLLHKHLSTPPKIKGVVMKDGTPIYAKVVLSNATPYHTFVELLSSKNTTDDVDDAAIRALIPQSYLQTIEHSDYACGAFKINCVVDQLPNFQCIPNESYKASDGQLRFKVGDQHKGTVHFESRLTELEDAAKEAKRGIPATRPVIEMTIPSSLDDTLVPKDKLGQHHIVQLFVQYAPYELNKEELGVSSWDDGDFKQRFADRVFRIIDEFAPNFSQSVLHRDLLSPRDLERVFGLHKGNIFHGALSLNQIGYCRPVSKYSSYRTPIEGLYLCGSGTHPGGGVMGAPGKNCAKHVLFDLKMY</sequence>